<organism evidence="7 8">
    <name type="scientific">Talaromyces stipitatus (strain ATCC 10500 / CBS 375.48 / QM 6759 / NRRL 1006)</name>
    <name type="common">Penicillium stipitatum</name>
    <dbReference type="NCBI Taxonomy" id="441959"/>
    <lineage>
        <taxon>Eukaryota</taxon>
        <taxon>Fungi</taxon>
        <taxon>Dikarya</taxon>
        <taxon>Ascomycota</taxon>
        <taxon>Pezizomycotina</taxon>
        <taxon>Eurotiomycetes</taxon>
        <taxon>Eurotiomycetidae</taxon>
        <taxon>Eurotiales</taxon>
        <taxon>Trichocomaceae</taxon>
        <taxon>Talaromyces</taxon>
        <taxon>Talaromyces sect. Talaromyces</taxon>
    </lineage>
</organism>
<dbReference type="GO" id="GO:0005737">
    <property type="term" value="C:cytoplasm"/>
    <property type="evidence" value="ECO:0007669"/>
    <property type="project" value="TreeGrafter"/>
</dbReference>
<dbReference type="InterPro" id="IPR036282">
    <property type="entry name" value="Glutathione-S-Trfase_C_sf"/>
</dbReference>
<dbReference type="SUPFAM" id="SSF52833">
    <property type="entry name" value="Thioredoxin-like"/>
    <property type="match status" value="1"/>
</dbReference>
<evidence type="ECO:0000313" key="8">
    <source>
        <dbReference type="Proteomes" id="UP000001745"/>
    </source>
</evidence>
<dbReference type="eggNOG" id="KOG0867">
    <property type="taxonomic scope" value="Eukaryota"/>
</dbReference>
<dbReference type="Pfam" id="PF00043">
    <property type="entry name" value="GST_C"/>
    <property type="match status" value="1"/>
</dbReference>
<dbReference type="FunFam" id="1.20.1050.10:FF:000004">
    <property type="entry name" value="Glutathione S-transferase F2"/>
    <property type="match status" value="1"/>
</dbReference>
<accession>B8M3N4</accession>
<dbReference type="Pfam" id="PF02798">
    <property type="entry name" value="GST_N"/>
    <property type="match status" value="1"/>
</dbReference>
<dbReference type="HOGENOM" id="CLU_011226_5_1_1"/>
<comment type="similarity">
    <text evidence="1">Belongs to the GST superfamily. Phi family.</text>
</comment>
<feature type="domain" description="GST C-terminal" evidence="6">
    <location>
        <begin position="92"/>
        <end position="213"/>
    </location>
</feature>
<dbReference type="Gene3D" id="1.20.1050.10">
    <property type="match status" value="1"/>
</dbReference>
<keyword evidence="8" id="KW-1185">Reference proteome</keyword>
<evidence type="ECO:0000259" key="5">
    <source>
        <dbReference type="PROSITE" id="PS50404"/>
    </source>
</evidence>
<dbReference type="Proteomes" id="UP000001745">
    <property type="component" value="Unassembled WGS sequence"/>
</dbReference>
<dbReference type="PhylomeDB" id="B8M3N4"/>
<dbReference type="AlphaFoldDB" id="B8M3N4"/>
<evidence type="ECO:0000256" key="2">
    <source>
        <dbReference type="ARBA" id="ARBA00012452"/>
    </source>
</evidence>
<dbReference type="RefSeq" id="XP_002479369.1">
    <property type="nucleotide sequence ID" value="XM_002479324.1"/>
</dbReference>
<evidence type="ECO:0000256" key="3">
    <source>
        <dbReference type="ARBA" id="ARBA00022679"/>
    </source>
</evidence>
<dbReference type="EMBL" id="EQ962653">
    <property type="protein sequence ID" value="EED22406.1"/>
    <property type="molecule type" value="Genomic_DNA"/>
</dbReference>
<dbReference type="FunCoup" id="B8M3N4">
    <property type="interactions" value="555"/>
</dbReference>
<keyword evidence="3 7" id="KW-0808">Transferase</keyword>
<dbReference type="PANTHER" id="PTHR43900:SF3">
    <property type="entry name" value="GLUTATHIONE S-TRANSFERASE RHO"/>
    <property type="match status" value="1"/>
</dbReference>
<dbReference type="InterPro" id="IPR010987">
    <property type="entry name" value="Glutathione-S-Trfase_C-like"/>
</dbReference>
<dbReference type="GO" id="GO:0009636">
    <property type="term" value="P:response to toxic substance"/>
    <property type="evidence" value="ECO:0007669"/>
    <property type="project" value="UniProtKB-ARBA"/>
</dbReference>
<dbReference type="InterPro" id="IPR004045">
    <property type="entry name" value="Glutathione_S-Trfase_N"/>
</dbReference>
<dbReference type="PROSITE" id="PS50404">
    <property type="entry name" value="GST_NTER"/>
    <property type="match status" value="1"/>
</dbReference>
<dbReference type="SFLD" id="SFLDG00358">
    <property type="entry name" value="Main_(cytGST)"/>
    <property type="match status" value="1"/>
</dbReference>
<dbReference type="SFLD" id="SFLDS00019">
    <property type="entry name" value="Glutathione_Transferase_(cytos"/>
    <property type="match status" value="1"/>
</dbReference>
<evidence type="ECO:0000256" key="4">
    <source>
        <dbReference type="ARBA" id="ARBA00047960"/>
    </source>
</evidence>
<dbReference type="InterPro" id="IPR004046">
    <property type="entry name" value="GST_C"/>
</dbReference>
<evidence type="ECO:0000313" key="7">
    <source>
        <dbReference type="EMBL" id="EED22406.1"/>
    </source>
</evidence>
<dbReference type="OrthoDB" id="249703at2759"/>
<evidence type="ECO:0000256" key="1">
    <source>
        <dbReference type="ARBA" id="ARBA00010128"/>
    </source>
</evidence>
<dbReference type="PANTHER" id="PTHR43900">
    <property type="entry name" value="GLUTATHIONE S-TRANSFERASE RHO"/>
    <property type="match status" value="1"/>
</dbReference>
<dbReference type="InParanoid" id="B8M3N4"/>
<name>B8M3N4_TALSN</name>
<dbReference type="FunFam" id="3.40.30.10:FF:000016">
    <property type="entry name" value="Glutathione S-transferase F2"/>
    <property type="match status" value="1"/>
</dbReference>
<sequence length="213" mass="24283">MGIVIYGASKATCTQRILATFIEKGVTDYELKTINLMQGEHKKPEYLAKHPFGVIPFMEDGNFSLHESRAISYYIAAKYANQGVKLLPNPTDLKGMATFEKWASVERDNFDNYALPIAIEKVFKPIRGASPDPKLVEHYEKGLLPKLDVFDGILAKQKYMGGDEFSLVDIYYLPYTQKLFDAGYGHFITDRPNVKAWWERVSGRESWQKVLAM</sequence>
<dbReference type="VEuPathDB" id="FungiDB:TSTA_096550"/>
<protein>
    <recommendedName>
        <fullName evidence="2">glutathione transferase</fullName>
        <ecNumber evidence="2">2.5.1.18</ecNumber>
    </recommendedName>
</protein>
<dbReference type="PROSITE" id="PS50405">
    <property type="entry name" value="GST_CTER"/>
    <property type="match status" value="1"/>
</dbReference>
<evidence type="ECO:0000259" key="6">
    <source>
        <dbReference type="PROSITE" id="PS50405"/>
    </source>
</evidence>
<dbReference type="EC" id="2.5.1.18" evidence="2"/>
<reference evidence="8" key="1">
    <citation type="journal article" date="2015" name="Genome Announc.">
        <title>Genome sequence of the AIDS-associated pathogen Penicillium marneffei (ATCC18224) and its near taxonomic relative Talaromyces stipitatus (ATCC10500).</title>
        <authorList>
            <person name="Nierman W.C."/>
            <person name="Fedorova-Abrams N.D."/>
            <person name="Andrianopoulos A."/>
        </authorList>
    </citation>
    <scope>NUCLEOTIDE SEQUENCE [LARGE SCALE GENOMIC DNA]</scope>
    <source>
        <strain evidence="8">ATCC 10500 / CBS 375.48 / QM 6759 / NRRL 1006</strain>
    </source>
</reference>
<dbReference type="GeneID" id="8103498"/>
<dbReference type="GO" id="GO:0006749">
    <property type="term" value="P:glutathione metabolic process"/>
    <property type="evidence" value="ECO:0007669"/>
    <property type="project" value="TreeGrafter"/>
</dbReference>
<comment type="catalytic activity">
    <reaction evidence="4">
        <text>RX + glutathione = an S-substituted glutathione + a halide anion + H(+)</text>
        <dbReference type="Rhea" id="RHEA:16437"/>
        <dbReference type="ChEBI" id="CHEBI:15378"/>
        <dbReference type="ChEBI" id="CHEBI:16042"/>
        <dbReference type="ChEBI" id="CHEBI:17792"/>
        <dbReference type="ChEBI" id="CHEBI:57925"/>
        <dbReference type="ChEBI" id="CHEBI:90779"/>
        <dbReference type="EC" id="2.5.1.18"/>
    </reaction>
</comment>
<dbReference type="Gene3D" id="3.40.30.10">
    <property type="entry name" value="Glutaredoxin"/>
    <property type="match status" value="1"/>
</dbReference>
<dbReference type="STRING" id="441959.B8M3N4"/>
<dbReference type="OMA" id="AAYHNTV"/>
<dbReference type="InterPro" id="IPR040079">
    <property type="entry name" value="Glutathione_S-Trfase"/>
</dbReference>
<gene>
    <name evidence="7" type="ORF">TSTA_096550</name>
</gene>
<dbReference type="InterPro" id="IPR036249">
    <property type="entry name" value="Thioredoxin-like_sf"/>
</dbReference>
<dbReference type="SUPFAM" id="SSF47616">
    <property type="entry name" value="GST C-terminal domain-like"/>
    <property type="match status" value="1"/>
</dbReference>
<dbReference type="GO" id="GO:0004364">
    <property type="term" value="F:glutathione transferase activity"/>
    <property type="evidence" value="ECO:0007669"/>
    <property type="project" value="UniProtKB-EC"/>
</dbReference>
<feature type="domain" description="GST N-terminal" evidence="5">
    <location>
        <begin position="1"/>
        <end position="83"/>
    </location>
</feature>
<dbReference type="GO" id="GO:0043295">
    <property type="term" value="F:glutathione binding"/>
    <property type="evidence" value="ECO:0007669"/>
    <property type="project" value="TreeGrafter"/>
</dbReference>
<proteinExistence type="inferred from homology"/>